<keyword evidence="2" id="KW-0472">Membrane</keyword>
<dbReference type="PANTHER" id="PTHR21180:SF32">
    <property type="entry name" value="ENDONUCLEASE_EXONUCLEASE_PHOSPHATASE FAMILY DOMAIN-CONTAINING PROTEIN 1"/>
    <property type="match status" value="1"/>
</dbReference>
<dbReference type="AlphaFoldDB" id="A0A255FW85"/>
<dbReference type="PANTHER" id="PTHR21180">
    <property type="entry name" value="ENDONUCLEASE/EXONUCLEASE/PHOSPHATASE FAMILY DOMAIN-CONTAINING PROTEIN 1"/>
    <property type="match status" value="1"/>
</dbReference>
<feature type="region of interest" description="Disordered" evidence="1">
    <location>
        <begin position="98"/>
        <end position="126"/>
    </location>
</feature>
<accession>A0A255FW85</accession>
<evidence type="ECO:0000259" key="3">
    <source>
        <dbReference type="SMART" id="SM00278"/>
    </source>
</evidence>
<reference evidence="4 5" key="1">
    <citation type="submission" date="2017-07" db="EMBL/GenBank/DDBJ databases">
        <title>Draft whole genome sequences of clinical Proprionibacteriaceae strains.</title>
        <authorList>
            <person name="Bernier A.-M."/>
            <person name="Bernard K."/>
            <person name="Domingo M.-C."/>
        </authorList>
    </citation>
    <scope>NUCLEOTIDE SEQUENCE [LARGE SCALE GENOMIC DNA]</scope>
    <source>
        <strain evidence="4 5">NML 030167</strain>
    </source>
</reference>
<sequence length="288" mass="29141">MSDYVRERLDRVVAELRPSGRGATPEADRGTRLRRPPDPEPPEPEPFAAPPRPAPIRRTPKLEFTRRHLLVVAVVLLLGALAGGYALTRSRAVPVGEPLPVQQAGGSAPAPVPAPPANPTPEATPSPAVVRVHVTGEVRRPGVHTLPLGSRVVDAIEAAGGLTPAARPGELNLAQQLTDGQQVLIGGGSRPGGEVRGGAAPAAPGGSPAPGGGAGGAGAGAAGAGGKVNLNTATEAQLDALPGVGPVTAQKILAWRTQNGRFSRIEELQEVPGIGPKSFADIAPLVTV</sequence>
<dbReference type="EMBL" id="NMVO01000019">
    <property type="protein sequence ID" value="OYO07970.1"/>
    <property type="molecule type" value="Genomic_DNA"/>
</dbReference>
<feature type="region of interest" description="Disordered" evidence="1">
    <location>
        <begin position="15"/>
        <end position="57"/>
    </location>
</feature>
<dbReference type="GO" id="GO:0006281">
    <property type="term" value="P:DNA repair"/>
    <property type="evidence" value="ECO:0007669"/>
    <property type="project" value="InterPro"/>
</dbReference>
<dbReference type="Gene3D" id="1.10.150.320">
    <property type="entry name" value="Photosystem II 12 kDa extrinsic protein"/>
    <property type="match status" value="1"/>
</dbReference>
<dbReference type="NCBIfam" id="TIGR00426">
    <property type="entry name" value="competence protein ComEA helix-hairpin-helix repeat region"/>
    <property type="match status" value="1"/>
</dbReference>
<evidence type="ECO:0000256" key="2">
    <source>
        <dbReference type="SAM" id="Phobius"/>
    </source>
</evidence>
<dbReference type="Proteomes" id="UP000215896">
    <property type="component" value="Unassembled WGS sequence"/>
</dbReference>
<dbReference type="GO" id="GO:0015627">
    <property type="term" value="C:type II protein secretion system complex"/>
    <property type="evidence" value="ECO:0007669"/>
    <property type="project" value="TreeGrafter"/>
</dbReference>
<feature type="domain" description="Helix-hairpin-helix DNA-binding motif class 1" evidence="3">
    <location>
        <begin position="236"/>
        <end position="255"/>
    </location>
</feature>
<comment type="caution">
    <text evidence="4">The sequence shown here is derived from an EMBL/GenBank/DDBJ whole genome shotgun (WGS) entry which is preliminary data.</text>
</comment>
<name>A0A255FW85_9ACTN</name>
<dbReference type="GO" id="GO:0003677">
    <property type="term" value="F:DNA binding"/>
    <property type="evidence" value="ECO:0007669"/>
    <property type="project" value="InterPro"/>
</dbReference>
<dbReference type="SUPFAM" id="SSF47781">
    <property type="entry name" value="RuvA domain 2-like"/>
    <property type="match status" value="1"/>
</dbReference>
<feature type="domain" description="Helix-hairpin-helix DNA-binding motif class 1" evidence="3">
    <location>
        <begin position="266"/>
        <end position="285"/>
    </location>
</feature>
<dbReference type="OrthoDB" id="9758724at2"/>
<feature type="compositionally biased region" description="Gly residues" evidence="1">
    <location>
        <begin position="185"/>
        <end position="196"/>
    </location>
</feature>
<dbReference type="SMART" id="SM00278">
    <property type="entry name" value="HhH1"/>
    <property type="match status" value="2"/>
</dbReference>
<feature type="transmembrane region" description="Helical" evidence="2">
    <location>
        <begin position="68"/>
        <end position="87"/>
    </location>
</feature>
<gene>
    <name evidence="4" type="ORF">CGZ94_21210</name>
</gene>
<feature type="compositionally biased region" description="Low complexity" evidence="1">
    <location>
        <begin position="197"/>
        <end position="206"/>
    </location>
</feature>
<dbReference type="InterPro" id="IPR019554">
    <property type="entry name" value="Soluble_ligand-bd"/>
</dbReference>
<feature type="compositionally biased region" description="Pro residues" evidence="1">
    <location>
        <begin position="110"/>
        <end position="124"/>
    </location>
</feature>
<dbReference type="GO" id="GO:0015628">
    <property type="term" value="P:protein secretion by the type II secretion system"/>
    <property type="evidence" value="ECO:0007669"/>
    <property type="project" value="TreeGrafter"/>
</dbReference>
<evidence type="ECO:0000256" key="1">
    <source>
        <dbReference type="SAM" id="MobiDB-lite"/>
    </source>
</evidence>
<dbReference type="InterPro" id="IPR010994">
    <property type="entry name" value="RuvA_2-like"/>
</dbReference>
<evidence type="ECO:0000313" key="5">
    <source>
        <dbReference type="Proteomes" id="UP000215896"/>
    </source>
</evidence>
<keyword evidence="2" id="KW-0812">Transmembrane</keyword>
<feature type="compositionally biased region" description="Pro residues" evidence="1">
    <location>
        <begin position="44"/>
        <end position="54"/>
    </location>
</feature>
<feature type="compositionally biased region" description="Basic and acidic residues" evidence="1">
    <location>
        <begin position="26"/>
        <end position="38"/>
    </location>
</feature>
<keyword evidence="2" id="KW-1133">Transmembrane helix</keyword>
<dbReference type="InterPro" id="IPR004509">
    <property type="entry name" value="Competence_ComEA_HhH"/>
</dbReference>
<proteinExistence type="predicted"/>
<dbReference type="InterPro" id="IPR003583">
    <property type="entry name" value="Hlx-hairpin-Hlx_DNA-bd_motif"/>
</dbReference>
<protein>
    <recommendedName>
        <fullName evidence="3">Helix-hairpin-helix DNA-binding motif class 1 domain-containing protein</fullName>
    </recommendedName>
</protein>
<feature type="region of interest" description="Disordered" evidence="1">
    <location>
        <begin position="183"/>
        <end position="222"/>
    </location>
</feature>
<feature type="compositionally biased region" description="Gly residues" evidence="1">
    <location>
        <begin position="208"/>
        <end position="222"/>
    </location>
</feature>
<dbReference type="InterPro" id="IPR051675">
    <property type="entry name" value="Endo/Exo/Phosphatase_dom_1"/>
</dbReference>
<organism evidence="4 5">
    <name type="scientific">Enemella evansiae</name>
    <dbReference type="NCBI Taxonomy" id="2016499"/>
    <lineage>
        <taxon>Bacteria</taxon>
        <taxon>Bacillati</taxon>
        <taxon>Actinomycetota</taxon>
        <taxon>Actinomycetes</taxon>
        <taxon>Propionibacteriales</taxon>
        <taxon>Propionibacteriaceae</taxon>
        <taxon>Enemella</taxon>
    </lineage>
</organism>
<dbReference type="Pfam" id="PF10531">
    <property type="entry name" value="SLBB"/>
    <property type="match status" value="1"/>
</dbReference>
<dbReference type="Gene3D" id="3.10.560.10">
    <property type="entry name" value="Outer membrane lipoprotein wza domain like"/>
    <property type="match status" value="1"/>
</dbReference>
<dbReference type="Pfam" id="PF12836">
    <property type="entry name" value="HHH_3"/>
    <property type="match status" value="1"/>
</dbReference>
<keyword evidence="5" id="KW-1185">Reference proteome</keyword>
<evidence type="ECO:0000313" key="4">
    <source>
        <dbReference type="EMBL" id="OYO07970.1"/>
    </source>
</evidence>